<proteinExistence type="predicted"/>
<protein>
    <submittedName>
        <fullName evidence="2">Uncharacterized protein</fullName>
    </submittedName>
</protein>
<dbReference type="Proteomes" id="UP000094741">
    <property type="component" value="Unassembled WGS sequence"/>
</dbReference>
<dbReference type="STRING" id="1187848.A1QO_04025"/>
<dbReference type="RefSeq" id="WP_017041757.1">
    <property type="nucleotide sequence ID" value="NZ_AJYQ02000020.1"/>
</dbReference>
<comment type="caution">
    <text evidence="2">The sequence shown here is derived from an EMBL/GenBank/DDBJ whole genome shotgun (WGS) entry which is preliminary data.</text>
</comment>
<dbReference type="EMBL" id="AJYQ02000020">
    <property type="protein sequence ID" value="OEE37279.1"/>
    <property type="molecule type" value="Genomic_DNA"/>
</dbReference>
<evidence type="ECO:0000256" key="1">
    <source>
        <dbReference type="SAM" id="Coils"/>
    </source>
</evidence>
<reference evidence="2 3" key="1">
    <citation type="journal article" date="2012" name="Science">
        <title>Ecological populations of bacteria act as socially cohesive units of antibiotic production and resistance.</title>
        <authorList>
            <person name="Cordero O.X."/>
            <person name="Wildschutte H."/>
            <person name="Kirkup B."/>
            <person name="Proehl S."/>
            <person name="Ngo L."/>
            <person name="Hussain F."/>
            <person name="Le Roux F."/>
            <person name="Mincer T."/>
            <person name="Polz M.F."/>
        </authorList>
    </citation>
    <scope>NUCLEOTIDE SEQUENCE [LARGE SCALE GENOMIC DNA]</scope>
    <source>
        <strain evidence="2 3">ZF-129</strain>
    </source>
</reference>
<organism evidence="2 3">
    <name type="scientific">Vibrio genomosp. F10 str. ZF-129</name>
    <dbReference type="NCBI Taxonomy" id="1187848"/>
    <lineage>
        <taxon>Bacteria</taxon>
        <taxon>Pseudomonadati</taxon>
        <taxon>Pseudomonadota</taxon>
        <taxon>Gammaproteobacteria</taxon>
        <taxon>Vibrionales</taxon>
        <taxon>Vibrionaceae</taxon>
        <taxon>Vibrio</taxon>
    </lineage>
</organism>
<accession>A0A1E5BIK9</accession>
<sequence>MTNKENRLQNDQSSVLENARTELKELIQQAGSEEKAARLILSVKGASPTSSALNKAKHGSGTLYVLKSYVTDLRIALKERNSH</sequence>
<dbReference type="AlphaFoldDB" id="A0A1E5BIK9"/>
<name>A0A1E5BIK9_9VIBR</name>
<evidence type="ECO:0000313" key="3">
    <source>
        <dbReference type="Proteomes" id="UP000094741"/>
    </source>
</evidence>
<feature type="coiled-coil region" evidence="1">
    <location>
        <begin position="9"/>
        <end position="36"/>
    </location>
</feature>
<keyword evidence="1" id="KW-0175">Coiled coil</keyword>
<evidence type="ECO:0000313" key="2">
    <source>
        <dbReference type="EMBL" id="OEE37279.1"/>
    </source>
</evidence>
<gene>
    <name evidence="2" type="ORF">A1QO_04025</name>
</gene>